<evidence type="ECO:0000256" key="9">
    <source>
        <dbReference type="SAM" id="MobiDB-lite"/>
    </source>
</evidence>
<proteinExistence type="predicted"/>
<dbReference type="GO" id="GO:0006298">
    <property type="term" value="P:mismatch repair"/>
    <property type="evidence" value="ECO:0007669"/>
    <property type="project" value="TreeGrafter"/>
</dbReference>
<evidence type="ECO:0000256" key="8">
    <source>
        <dbReference type="ARBA" id="ARBA00023295"/>
    </source>
</evidence>
<dbReference type="Gene3D" id="1.10.340.30">
    <property type="entry name" value="Hypothetical protein, domain 2"/>
    <property type="match status" value="1"/>
</dbReference>
<keyword evidence="8" id="KW-0326">Glycosidase</keyword>
<dbReference type="EMBL" id="MLYV02000733">
    <property type="protein sequence ID" value="PSR78617.1"/>
    <property type="molecule type" value="Genomic_DNA"/>
</dbReference>
<feature type="compositionally biased region" description="Polar residues" evidence="9">
    <location>
        <begin position="349"/>
        <end position="361"/>
    </location>
</feature>
<evidence type="ECO:0000313" key="11">
    <source>
        <dbReference type="Proteomes" id="UP000186601"/>
    </source>
</evidence>
<dbReference type="GO" id="GO:0046872">
    <property type="term" value="F:metal ion binding"/>
    <property type="evidence" value="ECO:0007669"/>
    <property type="project" value="UniProtKB-KW"/>
</dbReference>
<keyword evidence="6" id="KW-0411">Iron-sulfur</keyword>
<feature type="compositionally biased region" description="Polar residues" evidence="9">
    <location>
        <begin position="37"/>
        <end position="51"/>
    </location>
</feature>
<evidence type="ECO:0000256" key="4">
    <source>
        <dbReference type="ARBA" id="ARBA00022801"/>
    </source>
</evidence>
<feature type="region of interest" description="Disordered" evidence="9">
    <location>
        <begin position="344"/>
        <end position="399"/>
    </location>
</feature>
<dbReference type="GO" id="GO:0051536">
    <property type="term" value="F:iron-sulfur cluster binding"/>
    <property type="evidence" value="ECO:0007669"/>
    <property type="project" value="UniProtKB-KW"/>
</dbReference>
<keyword evidence="2" id="KW-0479">Metal-binding</keyword>
<feature type="compositionally biased region" description="Basic residues" evidence="9">
    <location>
        <begin position="367"/>
        <end position="382"/>
    </location>
</feature>
<accession>A0A2R6NXF6</accession>
<dbReference type="STRING" id="98765.A0A2R6NXF6"/>
<evidence type="ECO:0000256" key="3">
    <source>
        <dbReference type="ARBA" id="ARBA00022763"/>
    </source>
</evidence>
<dbReference type="GO" id="GO:0034039">
    <property type="term" value="F:8-oxo-7,8-dihydroguanine DNA N-glycosylase activity"/>
    <property type="evidence" value="ECO:0007669"/>
    <property type="project" value="TreeGrafter"/>
</dbReference>
<protein>
    <recommendedName>
        <fullName evidence="12">Adenine DNA glycosylase</fullName>
    </recommendedName>
</protein>
<dbReference type="PANTHER" id="PTHR42944">
    <property type="entry name" value="ADENINE DNA GLYCOSYLASE"/>
    <property type="match status" value="1"/>
</dbReference>
<dbReference type="GO" id="GO:0005634">
    <property type="term" value="C:nucleus"/>
    <property type="evidence" value="ECO:0007669"/>
    <property type="project" value="TreeGrafter"/>
</dbReference>
<evidence type="ECO:0000256" key="7">
    <source>
        <dbReference type="ARBA" id="ARBA00023204"/>
    </source>
</evidence>
<evidence type="ECO:0000256" key="5">
    <source>
        <dbReference type="ARBA" id="ARBA00023004"/>
    </source>
</evidence>
<keyword evidence="4" id="KW-0378">Hydrolase</keyword>
<comment type="caution">
    <text evidence="10">The sequence shown here is derived from an EMBL/GenBank/DDBJ whole genome shotgun (WGS) entry which is preliminary data.</text>
</comment>
<feature type="region of interest" description="Disordered" evidence="9">
    <location>
        <begin position="1"/>
        <end position="51"/>
    </location>
</feature>
<keyword evidence="3" id="KW-0227">DNA damage</keyword>
<dbReference type="GO" id="GO:0000701">
    <property type="term" value="F:purine-specific mismatch base pair DNA N-glycosylase activity"/>
    <property type="evidence" value="ECO:0007669"/>
    <property type="project" value="TreeGrafter"/>
</dbReference>
<dbReference type="Proteomes" id="UP000186601">
    <property type="component" value="Unassembled WGS sequence"/>
</dbReference>
<dbReference type="OrthoDB" id="10248838at2759"/>
<reference evidence="10 11" key="1">
    <citation type="submission" date="2018-02" db="EMBL/GenBank/DDBJ databases">
        <title>Genome sequence of the basidiomycete white-rot fungus Phlebia centrifuga.</title>
        <authorList>
            <person name="Granchi Z."/>
            <person name="Peng M."/>
            <person name="de Vries R.P."/>
            <person name="Hilden K."/>
            <person name="Makela M.R."/>
            <person name="Grigoriev I."/>
            <person name="Riley R."/>
        </authorList>
    </citation>
    <scope>NUCLEOTIDE SEQUENCE [LARGE SCALE GENOMIC DNA]</scope>
    <source>
        <strain evidence="10 11">FBCC195</strain>
    </source>
</reference>
<dbReference type="InterPro" id="IPR011257">
    <property type="entry name" value="DNA_glycosylase"/>
</dbReference>
<evidence type="ECO:0000313" key="10">
    <source>
        <dbReference type="EMBL" id="PSR78617.1"/>
    </source>
</evidence>
<evidence type="ECO:0008006" key="12">
    <source>
        <dbReference type="Google" id="ProtNLM"/>
    </source>
</evidence>
<keyword evidence="5" id="KW-0408">Iron</keyword>
<organism evidence="10 11">
    <name type="scientific">Hermanssonia centrifuga</name>
    <dbReference type="NCBI Taxonomy" id="98765"/>
    <lineage>
        <taxon>Eukaryota</taxon>
        <taxon>Fungi</taxon>
        <taxon>Dikarya</taxon>
        <taxon>Basidiomycota</taxon>
        <taxon>Agaricomycotina</taxon>
        <taxon>Agaricomycetes</taxon>
        <taxon>Polyporales</taxon>
        <taxon>Meruliaceae</taxon>
        <taxon>Hermanssonia</taxon>
    </lineage>
</organism>
<dbReference type="InterPro" id="IPR044298">
    <property type="entry name" value="MIG/MutY"/>
</dbReference>
<dbReference type="Gene3D" id="3.90.79.10">
    <property type="entry name" value="Nucleoside Triphosphate Pyrophosphohydrolase"/>
    <property type="match status" value="1"/>
</dbReference>
<feature type="region of interest" description="Disordered" evidence="9">
    <location>
        <begin position="282"/>
        <end position="309"/>
    </location>
</feature>
<evidence type="ECO:0000256" key="2">
    <source>
        <dbReference type="ARBA" id="ARBA00022723"/>
    </source>
</evidence>
<evidence type="ECO:0000256" key="6">
    <source>
        <dbReference type="ARBA" id="ARBA00023014"/>
    </source>
</evidence>
<sequence length="415" mass="46163">MPKRSRAADSDSDEFMGSASDQEDTYRSKTKRKATAQKRNSTGKQKATNSIANAAFETENTRPHSASTHKISDQVSMRKELLKWYDGVHESRGMPWRKPYNHSFTSEERAQRAYEAASDIETVNALWKGLGYYSRAARLLEGAKKAVQDLGGRLPDNAKDMEAKIPGIGKSGNITDLDINDIEDLCTLCEPLPSTGLVTAFPMKAQRKKAREELDIVNVVEWRHQDSQDRWFLLVRRPQGGLLAGLHEFPTSANVSRTLAASAMQDIAHALLSEILENAPQPYARTAKQRRSGTVRDSSRLSTSPHESESLRIVGIRPGGDVIHIFSHIKKTYRVQWVVIEGGGEEPPSLTSARTQPSIGGTNAGMKGKRTMQGKTSKRKRAKQDADDDDNDDETTLSFPLEARWTLMKDVQDAK</sequence>
<comment type="cofactor">
    <cofactor evidence="1">
        <name>[4Fe-4S] cluster</name>
        <dbReference type="ChEBI" id="CHEBI:49883"/>
    </cofactor>
</comment>
<dbReference type="GO" id="GO:0006284">
    <property type="term" value="P:base-excision repair"/>
    <property type="evidence" value="ECO:0007669"/>
    <property type="project" value="InterPro"/>
</dbReference>
<dbReference type="GO" id="GO:0035485">
    <property type="term" value="F:adenine/guanine mispair binding"/>
    <property type="evidence" value="ECO:0007669"/>
    <property type="project" value="TreeGrafter"/>
</dbReference>
<gene>
    <name evidence="10" type="ORF">PHLCEN_2v7364</name>
</gene>
<dbReference type="GO" id="GO:0032357">
    <property type="term" value="F:oxidized purine DNA binding"/>
    <property type="evidence" value="ECO:0007669"/>
    <property type="project" value="TreeGrafter"/>
</dbReference>
<evidence type="ECO:0000256" key="1">
    <source>
        <dbReference type="ARBA" id="ARBA00001966"/>
    </source>
</evidence>
<dbReference type="SUPFAM" id="SSF48150">
    <property type="entry name" value="DNA-glycosylase"/>
    <property type="match status" value="1"/>
</dbReference>
<dbReference type="AlphaFoldDB" id="A0A2R6NXF6"/>
<keyword evidence="11" id="KW-1185">Reference proteome</keyword>
<name>A0A2R6NXF6_9APHY</name>
<dbReference type="PANTHER" id="PTHR42944:SF1">
    <property type="entry name" value="ADENINE DNA GLYCOSYLASE"/>
    <property type="match status" value="1"/>
</dbReference>
<keyword evidence="7" id="KW-0234">DNA repair</keyword>
<feature type="compositionally biased region" description="Acidic residues" evidence="9">
    <location>
        <begin position="386"/>
        <end position="395"/>
    </location>
</feature>